<feature type="compositionally biased region" description="Basic and acidic residues" evidence="1">
    <location>
        <begin position="47"/>
        <end position="60"/>
    </location>
</feature>
<dbReference type="Gene3D" id="3.90.580.10">
    <property type="entry name" value="Zinc finger, CHC2-type domain"/>
    <property type="match status" value="1"/>
</dbReference>
<comment type="caution">
    <text evidence="2">The sequence shown here is derived from an EMBL/GenBank/DDBJ whole genome shotgun (WGS) entry which is preliminary data.</text>
</comment>
<dbReference type="InterPro" id="IPR036977">
    <property type="entry name" value="DNA_primase_Znf_CHC2"/>
</dbReference>
<evidence type="ECO:0000313" key="3">
    <source>
        <dbReference type="Proteomes" id="UP000237344"/>
    </source>
</evidence>
<dbReference type="GO" id="GO:0003677">
    <property type="term" value="F:DNA binding"/>
    <property type="evidence" value="ECO:0007669"/>
    <property type="project" value="InterPro"/>
</dbReference>
<proteinExistence type="predicted"/>
<name>A0A2S3W330_9PROT</name>
<evidence type="ECO:0000313" key="2">
    <source>
        <dbReference type="EMBL" id="POF63237.1"/>
    </source>
</evidence>
<evidence type="ECO:0000256" key="1">
    <source>
        <dbReference type="SAM" id="MobiDB-lite"/>
    </source>
</evidence>
<keyword evidence="3" id="KW-1185">Reference proteome</keyword>
<protein>
    <recommendedName>
        <fullName evidence="4">Zinc finger CHC2-type domain-containing protein</fullName>
    </recommendedName>
</protein>
<dbReference type="EMBL" id="POTC01000010">
    <property type="protein sequence ID" value="POF63237.1"/>
    <property type="molecule type" value="Genomic_DNA"/>
</dbReference>
<dbReference type="AlphaFoldDB" id="A0A2S3W330"/>
<dbReference type="Proteomes" id="UP000237344">
    <property type="component" value="Unassembled WGS sequence"/>
</dbReference>
<accession>A0A2S3W330</accession>
<reference evidence="2 3" key="1">
    <citation type="submission" date="2018-01" db="EMBL/GenBank/DDBJ databases">
        <title>Draft Genome Sequence of Komagataeibacter maltaceti LMG 1529, a Vinegar Producing Acetic Acid Bacterium Isolated from Malt Vinegar Brewery Acetifiers.</title>
        <authorList>
            <person name="Zhang Q."/>
            <person name="Hollensteiner J."/>
            <person name="Poehlein A."/>
            <person name="Daniel R."/>
        </authorList>
    </citation>
    <scope>NUCLEOTIDE SEQUENCE [LARGE SCALE GENOMIC DNA]</scope>
    <source>
        <strain evidence="2 3">LMG 1529</strain>
    </source>
</reference>
<dbReference type="SUPFAM" id="SSF57783">
    <property type="entry name" value="Zinc beta-ribbon"/>
    <property type="match status" value="1"/>
</dbReference>
<evidence type="ECO:0008006" key="4">
    <source>
        <dbReference type="Google" id="ProtNLM"/>
    </source>
</evidence>
<gene>
    <name evidence="2" type="ORF">KMAL_11450</name>
</gene>
<dbReference type="OrthoDB" id="9811157at2"/>
<dbReference type="GO" id="GO:0008270">
    <property type="term" value="F:zinc ion binding"/>
    <property type="evidence" value="ECO:0007669"/>
    <property type="project" value="InterPro"/>
</dbReference>
<dbReference type="GO" id="GO:0006260">
    <property type="term" value="P:DNA replication"/>
    <property type="evidence" value="ECO:0007669"/>
    <property type="project" value="InterPro"/>
</dbReference>
<dbReference type="RefSeq" id="WP_110094783.1">
    <property type="nucleotide sequence ID" value="NZ_NKUE01000011.1"/>
</dbReference>
<organism evidence="2 3">
    <name type="scientific">Novacetimonas maltaceti</name>
    <dbReference type="NCBI Taxonomy" id="1203393"/>
    <lineage>
        <taxon>Bacteria</taxon>
        <taxon>Pseudomonadati</taxon>
        <taxon>Pseudomonadota</taxon>
        <taxon>Alphaproteobacteria</taxon>
        <taxon>Acetobacterales</taxon>
        <taxon>Acetobacteraceae</taxon>
        <taxon>Novacetimonas</taxon>
    </lineage>
</organism>
<feature type="region of interest" description="Disordered" evidence="1">
    <location>
        <begin position="47"/>
        <end position="71"/>
    </location>
</feature>
<sequence>MAETHAHPDSVHTNPGDKIDFQAVNSAALGVLTALLLRWLPDGRREGHEWVSRNPRRGDRNPGSFKVNMNTGRWSDFATGDRGGDPVSLAAYLFGLSQIEAARQLSLMLGVGVQP</sequence>